<gene>
    <name evidence="2" type="ORF">ACJ41P_27835</name>
</gene>
<comment type="caution">
    <text evidence="2">The sequence shown here is derived from an EMBL/GenBank/DDBJ whole genome shotgun (WGS) entry which is preliminary data.</text>
</comment>
<feature type="region of interest" description="Disordered" evidence="1">
    <location>
        <begin position="1"/>
        <end position="20"/>
    </location>
</feature>
<protein>
    <submittedName>
        <fullName evidence="2">Uncharacterized protein</fullName>
    </submittedName>
</protein>
<dbReference type="EMBL" id="JBJLSN010000062">
    <property type="protein sequence ID" value="MFL7904971.1"/>
    <property type="molecule type" value="Genomic_DNA"/>
</dbReference>
<dbReference type="Proteomes" id="UP001628281">
    <property type="component" value="Unassembled WGS sequence"/>
</dbReference>
<evidence type="ECO:0000256" key="1">
    <source>
        <dbReference type="SAM" id="MobiDB-lite"/>
    </source>
</evidence>
<reference evidence="2 3" key="1">
    <citation type="submission" date="2024-11" db="EMBL/GenBank/DDBJ databases">
        <title>Draft genome sequences of two bacteria associated to sugarcane roots in Colombia.</title>
        <authorList>
            <person name="Pardo-Diaz S."/>
            <person name="Masmela-Mendoza J."/>
            <person name="Delgadillo-Duran P."/>
            <person name="Bautista E.J."/>
            <person name="Rojas-Tapias D.F."/>
        </authorList>
    </citation>
    <scope>NUCLEOTIDE SEQUENCE [LARGE SCALE GENOMIC DNA]</scope>
    <source>
        <strain evidence="2 3">Ap18</strain>
    </source>
</reference>
<dbReference type="RefSeq" id="WP_407825552.1">
    <property type="nucleotide sequence ID" value="NZ_JBJLSN010000062.1"/>
</dbReference>
<evidence type="ECO:0000313" key="3">
    <source>
        <dbReference type="Proteomes" id="UP001628281"/>
    </source>
</evidence>
<name>A0ABW8VF34_9PROT</name>
<feature type="region of interest" description="Disordered" evidence="1">
    <location>
        <begin position="32"/>
        <end position="113"/>
    </location>
</feature>
<accession>A0ABW8VF34</accession>
<proteinExistence type="predicted"/>
<keyword evidence="3" id="KW-1185">Reference proteome</keyword>
<organism evidence="2 3">
    <name type="scientific">Azospirillum argentinense</name>
    <dbReference type="NCBI Taxonomy" id="2970906"/>
    <lineage>
        <taxon>Bacteria</taxon>
        <taxon>Pseudomonadati</taxon>
        <taxon>Pseudomonadota</taxon>
        <taxon>Alphaproteobacteria</taxon>
        <taxon>Rhodospirillales</taxon>
        <taxon>Azospirillaceae</taxon>
        <taxon>Azospirillum</taxon>
    </lineage>
</organism>
<evidence type="ECO:0000313" key="2">
    <source>
        <dbReference type="EMBL" id="MFL7904971.1"/>
    </source>
</evidence>
<sequence length="113" mass="12447">MAAAAANKETHFNAQPPLVEQEVINTPKFRKCEQFGDQPDGESLKQKNHVRMRQSNTAPRRRSGSAGDVADHQTGPRGTAAAVMVSNWLSNCSPPKGEQNEKGQPTHWIDWPS</sequence>